<name>A0A4U1JMI7_RHOCA</name>
<dbReference type="AlphaFoldDB" id="A0A4U1JMI7"/>
<dbReference type="Pfam" id="PF06210">
    <property type="entry name" value="DUF1003"/>
    <property type="match status" value="1"/>
</dbReference>
<feature type="transmembrane region" description="Helical" evidence="2">
    <location>
        <begin position="176"/>
        <end position="198"/>
    </location>
</feature>
<organism evidence="3 4">
    <name type="scientific">Rhodobacter capsulatus</name>
    <name type="common">Rhodopseudomonas capsulata</name>
    <dbReference type="NCBI Taxonomy" id="1061"/>
    <lineage>
        <taxon>Bacteria</taxon>
        <taxon>Pseudomonadati</taxon>
        <taxon>Pseudomonadota</taxon>
        <taxon>Alphaproteobacteria</taxon>
        <taxon>Rhodobacterales</taxon>
        <taxon>Rhodobacter group</taxon>
        <taxon>Rhodobacter</taxon>
    </lineage>
</organism>
<feature type="region of interest" description="Disordered" evidence="1">
    <location>
        <begin position="1"/>
        <end position="28"/>
    </location>
</feature>
<evidence type="ECO:0000313" key="3">
    <source>
        <dbReference type="EMBL" id="TKD15378.1"/>
    </source>
</evidence>
<reference evidence="3 4" key="1">
    <citation type="submission" date="2019-04" db="EMBL/GenBank/DDBJ databases">
        <title>Draft Whole-Genome sequence of the purple photosynthetic bacterium Rhodobacter capsulatus SP108 with an indigenous class A beta-lactamase.</title>
        <authorList>
            <person name="Robertson S."/>
            <person name="Meyer T.E."/>
            <person name="Kyndt J.A."/>
        </authorList>
    </citation>
    <scope>NUCLEOTIDE SEQUENCE [LARGE SCALE GENOMIC DNA]</scope>
    <source>
        <strain evidence="3 4">SP108</strain>
    </source>
</reference>
<sequence length="259" mass="29277">MPLRRRATGWARPCKGPSVRDETQSAPADPLPGAGCCHVCGRALPATELQPFLSVRPGLSALIEAEAPGWAEGGRICRADIARFRRLYVERMLEDERGELGTLDRAVLDSLETGRTLSRHLDADLAERLTLGERMADAVARLGGSWPFISGFLGLLVLWIGLNVSALLHRPPFDPYPFILLNLLLSCIAALQAPIIMMSQRRQETQDRLRGENDYRVNLKAELEIRQLHEKIDHQLAHQWQRLVEMQQIQIELLEERRR</sequence>
<keyword evidence="2" id="KW-0472">Membrane</keyword>
<evidence type="ECO:0000256" key="1">
    <source>
        <dbReference type="SAM" id="MobiDB-lite"/>
    </source>
</evidence>
<keyword evidence="2" id="KW-1133">Transmembrane helix</keyword>
<evidence type="ECO:0000256" key="2">
    <source>
        <dbReference type="SAM" id="Phobius"/>
    </source>
</evidence>
<dbReference type="InterPro" id="IPR010406">
    <property type="entry name" value="DUF1003"/>
</dbReference>
<dbReference type="OrthoDB" id="9795736at2"/>
<feature type="transmembrane region" description="Helical" evidence="2">
    <location>
        <begin position="144"/>
        <end position="164"/>
    </location>
</feature>
<keyword evidence="2" id="KW-0812">Transmembrane</keyword>
<accession>A0A4U1JMI7</accession>
<dbReference type="Proteomes" id="UP000310597">
    <property type="component" value="Unassembled WGS sequence"/>
</dbReference>
<evidence type="ECO:0000313" key="4">
    <source>
        <dbReference type="Proteomes" id="UP000310597"/>
    </source>
</evidence>
<dbReference type="PANTHER" id="PTHR41386">
    <property type="entry name" value="INTEGRAL MEMBRANE PROTEIN-RELATED"/>
    <property type="match status" value="1"/>
</dbReference>
<comment type="caution">
    <text evidence="3">The sequence shown here is derived from an EMBL/GenBank/DDBJ whole genome shotgun (WGS) entry which is preliminary data.</text>
</comment>
<dbReference type="EMBL" id="SWJZ01000090">
    <property type="protein sequence ID" value="TKD15378.1"/>
    <property type="molecule type" value="Genomic_DNA"/>
</dbReference>
<dbReference type="PANTHER" id="PTHR41386:SF1">
    <property type="entry name" value="MEMBRANE PROTEIN"/>
    <property type="match status" value="1"/>
</dbReference>
<protein>
    <submittedName>
        <fullName evidence="3">DUF1003 domain-containing protein</fullName>
    </submittedName>
</protein>
<proteinExistence type="predicted"/>
<gene>
    <name evidence="3" type="ORF">FBT96_17305</name>
</gene>